<proteinExistence type="predicted"/>
<dbReference type="RefSeq" id="WP_229980862.1">
    <property type="nucleotide sequence ID" value="NZ_JAJJPB010000002.1"/>
</dbReference>
<reference evidence="1" key="1">
    <citation type="submission" date="2021-11" db="EMBL/GenBank/DDBJ databases">
        <authorList>
            <person name="Qingchun L."/>
            <person name="Dong Z."/>
            <person name="Zongwei Q."/>
            <person name="Jia Z."/>
            <person name="Duotao L."/>
        </authorList>
    </citation>
    <scope>NUCLEOTIDE SEQUENCE</scope>
    <source>
        <strain evidence="1">WLY-B-L2</strain>
    </source>
</reference>
<keyword evidence="2" id="KW-1185">Reference proteome</keyword>
<name>A0ABS8N291_9CLOT</name>
<sequence length="57" mass="6415">MPHPGSLVTVPIPLELLRYSSLAKPSLKFEDIKISSADNFFEKGSFEKEQIAKIRPL</sequence>
<evidence type="ECO:0000313" key="2">
    <source>
        <dbReference type="Proteomes" id="UP001165422"/>
    </source>
</evidence>
<evidence type="ECO:0000313" key="1">
    <source>
        <dbReference type="EMBL" id="MCC9293929.1"/>
    </source>
</evidence>
<organism evidence="1 2">
    <name type="scientific">Clostridium aromativorans</name>
    <dbReference type="NCBI Taxonomy" id="2836848"/>
    <lineage>
        <taxon>Bacteria</taxon>
        <taxon>Bacillati</taxon>
        <taxon>Bacillota</taxon>
        <taxon>Clostridia</taxon>
        <taxon>Eubacteriales</taxon>
        <taxon>Clostridiaceae</taxon>
        <taxon>Clostridium</taxon>
    </lineage>
</organism>
<gene>
    <name evidence="1" type="ORF">LN736_03475</name>
</gene>
<protein>
    <submittedName>
        <fullName evidence="1">Uncharacterized protein</fullName>
    </submittedName>
</protein>
<dbReference type="EMBL" id="JAJJPB010000002">
    <property type="protein sequence ID" value="MCC9293929.1"/>
    <property type="molecule type" value="Genomic_DNA"/>
</dbReference>
<dbReference type="Proteomes" id="UP001165422">
    <property type="component" value="Unassembled WGS sequence"/>
</dbReference>
<accession>A0ABS8N291</accession>
<comment type="caution">
    <text evidence="1">The sequence shown here is derived from an EMBL/GenBank/DDBJ whole genome shotgun (WGS) entry which is preliminary data.</text>
</comment>